<reference evidence="1 2" key="1">
    <citation type="submission" date="2015-08" db="EMBL/GenBank/DDBJ databases">
        <title>Next Generation Sequencing and Analysis of the Genome of Puccinia sorghi L Schw, the Causal Agent of Maize Common Rust.</title>
        <authorList>
            <person name="Rochi L."/>
            <person name="Burguener G."/>
            <person name="Darino M."/>
            <person name="Turjanski A."/>
            <person name="Kreff E."/>
            <person name="Dieguez M.J."/>
            <person name="Sacco F."/>
        </authorList>
    </citation>
    <scope>NUCLEOTIDE SEQUENCE [LARGE SCALE GENOMIC DNA]</scope>
    <source>
        <strain evidence="1 2">RO10H11247</strain>
    </source>
</reference>
<name>A0A0L6V7Q3_9BASI</name>
<evidence type="ECO:0000313" key="1">
    <source>
        <dbReference type="EMBL" id="KNZ56754.1"/>
    </source>
</evidence>
<gene>
    <name evidence="1" type="ORF">VP01_2326g1</name>
</gene>
<accession>A0A0L6V7Q3</accession>
<protein>
    <submittedName>
        <fullName evidence="1">Uncharacterized protein</fullName>
    </submittedName>
</protein>
<dbReference type="EMBL" id="LAVV01007199">
    <property type="protein sequence ID" value="KNZ56754.1"/>
    <property type="molecule type" value="Genomic_DNA"/>
</dbReference>
<evidence type="ECO:0000313" key="2">
    <source>
        <dbReference type="Proteomes" id="UP000037035"/>
    </source>
</evidence>
<dbReference type="VEuPathDB" id="FungiDB:VP01_2326g1"/>
<proteinExistence type="predicted"/>
<dbReference type="Proteomes" id="UP000037035">
    <property type="component" value="Unassembled WGS sequence"/>
</dbReference>
<keyword evidence="2" id="KW-1185">Reference proteome</keyword>
<sequence length="107" mass="12609">MPLAQLPPAKKFLPICPLLDSWDLTPKALMLLFLKHKNIYLAYLRRLWVSACIWDLTMKVLIVIKEQLVKKFEGWMKQEHFWHLPTGKQKLLTEADTPFLHNLILST</sequence>
<organism evidence="1 2">
    <name type="scientific">Puccinia sorghi</name>
    <dbReference type="NCBI Taxonomy" id="27349"/>
    <lineage>
        <taxon>Eukaryota</taxon>
        <taxon>Fungi</taxon>
        <taxon>Dikarya</taxon>
        <taxon>Basidiomycota</taxon>
        <taxon>Pucciniomycotina</taxon>
        <taxon>Pucciniomycetes</taxon>
        <taxon>Pucciniales</taxon>
        <taxon>Pucciniaceae</taxon>
        <taxon>Puccinia</taxon>
    </lineage>
</organism>
<comment type="caution">
    <text evidence="1">The sequence shown here is derived from an EMBL/GenBank/DDBJ whole genome shotgun (WGS) entry which is preliminary data.</text>
</comment>
<dbReference type="AlphaFoldDB" id="A0A0L6V7Q3"/>